<keyword evidence="2" id="KW-0433">Leucine-rich repeat</keyword>
<dbReference type="GO" id="GO:0007165">
    <property type="term" value="P:signal transduction"/>
    <property type="evidence" value="ECO:0007669"/>
    <property type="project" value="InterPro"/>
</dbReference>
<dbReference type="InterPro" id="IPR045344">
    <property type="entry name" value="C-JID"/>
</dbReference>
<keyword evidence="4" id="KW-0378">Hydrolase</keyword>
<evidence type="ECO:0000256" key="1">
    <source>
        <dbReference type="ARBA" id="ARBA00011982"/>
    </source>
</evidence>
<evidence type="ECO:0000256" key="4">
    <source>
        <dbReference type="ARBA" id="ARBA00022801"/>
    </source>
</evidence>
<dbReference type="PANTHER" id="PTHR11017:SF527">
    <property type="entry name" value="TMV RESISTANCE PROTEIN N-LIKE"/>
    <property type="match status" value="1"/>
</dbReference>
<dbReference type="EC" id="3.2.2.6" evidence="1"/>
<feature type="compositionally biased region" description="Acidic residues" evidence="8">
    <location>
        <begin position="1181"/>
        <end position="1195"/>
    </location>
</feature>
<dbReference type="GO" id="GO:0006952">
    <property type="term" value="P:defense response"/>
    <property type="evidence" value="ECO:0007669"/>
    <property type="project" value="InterPro"/>
</dbReference>
<feature type="domain" description="TIR" evidence="10">
    <location>
        <begin position="35"/>
        <end position="205"/>
    </location>
</feature>
<evidence type="ECO:0000313" key="12">
    <source>
        <dbReference type="Proteomes" id="UP001324115"/>
    </source>
</evidence>
<name>A0AAN7FL97_QUERU</name>
<evidence type="ECO:0000256" key="8">
    <source>
        <dbReference type="SAM" id="MobiDB-lite"/>
    </source>
</evidence>
<keyword evidence="9" id="KW-0732">Signal</keyword>
<keyword evidence="5" id="KW-0611">Plant defense</keyword>
<accession>A0AAN7FL97</accession>
<keyword evidence="12" id="KW-1185">Reference proteome</keyword>
<dbReference type="Pfam" id="PF01582">
    <property type="entry name" value="TIR"/>
    <property type="match status" value="1"/>
</dbReference>
<protein>
    <recommendedName>
        <fullName evidence="1">ADP-ribosyl cyclase/cyclic ADP-ribose hydrolase</fullName>
        <ecNumber evidence="1">3.2.2.6</ecNumber>
    </recommendedName>
</protein>
<evidence type="ECO:0000256" key="2">
    <source>
        <dbReference type="ARBA" id="ARBA00022614"/>
    </source>
</evidence>
<feature type="signal peptide" evidence="9">
    <location>
        <begin position="1"/>
        <end position="24"/>
    </location>
</feature>
<dbReference type="InterPro" id="IPR001611">
    <property type="entry name" value="Leu-rich_rpt"/>
</dbReference>
<dbReference type="Gene3D" id="3.40.50.300">
    <property type="entry name" value="P-loop containing nucleotide triphosphate hydrolases"/>
    <property type="match status" value="1"/>
</dbReference>
<gene>
    <name evidence="11" type="ORF">RGQ29_018545</name>
</gene>
<evidence type="ECO:0000256" key="5">
    <source>
        <dbReference type="ARBA" id="ARBA00022821"/>
    </source>
</evidence>
<dbReference type="InterPro" id="IPR032675">
    <property type="entry name" value="LRR_dom_sf"/>
</dbReference>
<dbReference type="Gene3D" id="3.80.10.10">
    <property type="entry name" value="Ribonuclease Inhibitor"/>
    <property type="match status" value="2"/>
</dbReference>
<dbReference type="InterPro" id="IPR000157">
    <property type="entry name" value="TIR_dom"/>
</dbReference>
<evidence type="ECO:0000313" key="11">
    <source>
        <dbReference type="EMBL" id="KAK4594857.1"/>
    </source>
</evidence>
<feature type="chain" id="PRO_5042997237" description="ADP-ribosyl cyclase/cyclic ADP-ribose hydrolase" evidence="9">
    <location>
        <begin position="25"/>
        <end position="1195"/>
    </location>
</feature>
<evidence type="ECO:0000256" key="9">
    <source>
        <dbReference type="SAM" id="SignalP"/>
    </source>
</evidence>
<dbReference type="PANTHER" id="PTHR11017">
    <property type="entry name" value="LEUCINE-RICH REPEAT-CONTAINING PROTEIN"/>
    <property type="match status" value="1"/>
</dbReference>
<dbReference type="SMART" id="SM00255">
    <property type="entry name" value="TIR"/>
    <property type="match status" value="1"/>
</dbReference>
<dbReference type="Pfam" id="PF00560">
    <property type="entry name" value="LRR_1"/>
    <property type="match status" value="2"/>
</dbReference>
<dbReference type="GO" id="GO:0061809">
    <property type="term" value="F:NAD+ nucleosidase activity, cyclic ADP-ribose generating"/>
    <property type="evidence" value="ECO:0007669"/>
    <property type="project" value="UniProtKB-EC"/>
</dbReference>
<evidence type="ECO:0000259" key="10">
    <source>
        <dbReference type="PROSITE" id="PS50104"/>
    </source>
</evidence>
<dbReference type="InterPro" id="IPR027417">
    <property type="entry name" value="P-loop_NTPase"/>
</dbReference>
<reference evidence="11 12" key="1">
    <citation type="journal article" date="2023" name="G3 (Bethesda)">
        <title>A haplotype-resolved chromosome-scale genome for Quercus rubra L. provides insights into the genetics of adaptive traits for red oak species.</title>
        <authorList>
            <person name="Kapoor B."/>
            <person name="Jenkins J."/>
            <person name="Schmutz J."/>
            <person name="Zhebentyayeva T."/>
            <person name="Kuelheim C."/>
            <person name="Coggeshall M."/>
            <person name="Heim C."/>
            <person name="Lasky J.R."/>
            <person name="Leites L."/>
            <person name="Islam-Faridi N."/>
            <person name="Romero-Severson J."/>
            <person name="DeLeo V.L."/>
            <person name="Lucas S.M."/>
            <person name="Lazic D."/>
            <person name="Gailing O."/>
            <person name="Carlson J."/>
            <person name="Staton M."/>
        </authorList>
    </citation>
    <scope>NUCLEOTIDE SEQUENCE [LARGE SCALE GENOMIC DNA]</scope>
    <source>
        <strain evidence="11">Pseudo-F2</strain>
    </source>
</reference>
<dbReference type="GO" id="GO:0043531">
    <property type="term" value="F:ADP binding"/>
    <property type="evidence" value="ECO:0007669"/>
    <property type="project" value="InterPro"/>
</dbReference>
<dbReference type="InterPro" id="IPR042197">
    <property type="entry name" value="Apaf_helical"/>
</dbReference>
<dbReference type="Gene3D" id="3.40.50.10140">
    <property type="entry name" value="Toll/interleukin-1 receptor homology (TIR) domain"/>
    <property type="match status" value="1"/>
</dbReference>
<dbReference type="Pfam" id="PF23282">
    <property type="entry name" value="WHD_ROQ1"/>
    <property type="match status" value="1"/>
</dbReference>
<dbReference type="FunFam" id="3.40.50.10140:FF:000007">
    <property type="entry name" value="Disease resistance protein (TIR-NBS-LRR class)"/>
    <property type="match status" value="1"/>
</dbReference>
<dbReference type="InterPro" id="IPR035897">
    <property type="entry name" value="Toll_tir_struct_dom_sf"/>
</dbReference>
<evidence type="ECO:0000256" key="6">
    <source>
        <dbReference type="ARBA" id="ARBA00023027"/>
    </source>
</evidence>
<comment type="catalytic activity">
    <reaction evidence="7">
        <text>NAD(+) + H2O = ADP-D-ribose + nicotinamide + H(+)</text>
        <dbReference type="Rhea" id="RHEA:16301"/>
        <dbReference type="ChEBI" id="CHEBI:15377"/>
        <dbReference type="ChEBI" id="CHEBI:15378"/>
        <dbReference type="ChEBI" id="CHEBI:17154"/>
        <dbReference type="ChEBI" id="CHEBI:57540"/>
        <dbReference type="ChEBI" id="CHEBI:57967"/>
        <dbReference type="EC" id="3.2.2.6"/>
    </reaction>
    <physiologicalReaction direction="left-to-right" evidence="7">
        <dbReference type="Rhea" id="RHEA:16302"/>
    </physiologicalReaction>
</comment>
<dbReference type="SUPFAM" id="SSF52200">
    <property type="entry name" value="Toll/Interleukin receptor TIR domain"/>
    <property type="match status" value="1"/>
</dbReference>
<organism evidence="11 12">
    <name type="scientific">Quercus rubra</name>
    <name type="common">Northern red oak</name>
    <name type="synonym">Quercus borealis</name>
    <dbReference type="NCBI Taxonomy" id="3512"/>
    <lineage>
        <taxon>Eukaryota</taxon>
        <taxon>Viridiplantae</taxon>
        <taxon>Streptophyta</taxon>
        <taxon>Embryophyta</taxon>
        <taxon>Tracheophyta</taxon>
        <taxon>Spermatophyta</taxon>
        <taxon>Magnoliopsida</taxon>
        <taxon>eudicotyledons</taxon>
        <taxon>Gunneridae</taxon>
        <taxon>Pentapetalae</taxon>
        <taxon>rosids</taxon>
        <taxon>fabids</taxon>
        <taxon>Fagales</taxon>
        <taxon>Fagaceae</taxon>
        <taxon>Quercus</taxon>
    </lineage>
</organism>
<feature type="region of interest" description="Disordered" evidence="8">
    <location>
        <begin position="1137"/>
        <end position="1195"/>
    </location>
</feature>
<keyword evidence="3" id="KW-0677">Repeat</keyword>
<keyword evidence="6" id="KW-0520">NAD</keyword>
<dbReference type="PROSITE" id="PS51450">
    <property type="entry name" value="LRR"/>
    <property type="match status" value="1"/>
</dbReference>
<dbReference type="Pfam" id="PF00931">
    <property type="entry name" value="NB-ARC"/>
    <property type="match status" value="1"/>
</dbReference>
<dbReference type="PRINTS" id="PR00364">
    <property type="entry name" value="DISEASERSIST"/>
</dbReference>
<dbReference type="SMART" id="SM00369">
    <property type="entry name" value="LRR_TYP"/>
    <property type="match status" value="4"/>
</dbReference>
<dbReference type="Gene3D" id="1.10.8.430">
    <property type="entry name" value="Helical domain of apoptotic protease-activating factors"/>
    <property type="match status" value="1"/>
</dbReference>
<dbReference type="Pfam" id="PF23286">
    <property type="entry name" value="LRR_13"/>
    <property type="match status" value="1"/>
</dbReference>
<evidence type="ECO:0000256" key="7">
    <source>
        <dbReference type="ARBA" id="ARBA00047304"/>
    </source>
</evidence>
<dbReference type="SUPFAM" id="SSF52058">
    <property type="entry name" value="L domain-like"/>
    <property type="match status" value="1"/>
</dbReference>
<dbReference type="AlphaFoldDB" id="A0AAN7FL97"/>
<dbReference type="SUPFAM" id="SSF52540">
    <property type="entry name" value="P-loop containing nucleoside triphosphate hydrolases"/>
    <property type="match status" value="1"/>
</dbReference>
<dbReference type="InterPro" id="IPR058192">
    <property type="entry name" value="WHD_ROQ1-like"/>
</dbReference>
<dbReference type="EMBL" id="JAXUIC010000004">
    <property type="protein sequence ID" value="KAK4594857.1"/>
    <property type="molecule type" value="Genomic_DNA"/>
</dbReference>
<proteinExistence type="predicted"/>
<dbReference type="Proteomes" id="UP001324115">
    <property type="component" value="Unassembled WGS sequence"/>
</dbReference>
<sequence length="1195" mass="136057">MVNKNSRFANIFLMVAISTQSTSSSSSISSSTPQWKYDVFLSFRGEDTRNRFTDHLYVALKQKGILTFRDEEKLETGKSISSELLKAIEKSRFAIVILSRNYASSTWCLDELVKIIGCMKEMKMIVLPIFYDVDPSTIRKQMGTFAQAFAKHEENFKDCIDKVQAWRIALREVASLKGWHVQDRPESQIIRNIVGELWHKLSYAFSECTENLVGIISRVEKLESCLDLGSNNVRMVGIWGMGGIGKTTLARVVFHMVSNKFEGCCFLANVRGVCEKGGLVQLQKQLILQILNENMGVEDVNEGVFVIKNRLRHKKILLVLDDVDQLDQLNKLAGDHIWFGLGSRVIITTRNKHLLRNLGVDEIYEANGLTYDESLHLLSLKAFKKDHPPEDYLELSRDFVYYANDLPLAIEILGSFLFGRSIHEWKTTLNRLKQFPEKDILKVLRISFEGLHQTEKEIFLNIACFFNHKEEKDVVEILNYLDLFPDVGLGVLFDKSLVKFRGHFLWMHDLLEEMGKDIVYEAKEPEKRGKLWLFKDIDDVLTENTGTKAIQGIVLKLHEQKKANWNPESFSKVCDLKLLIIDNVHLLHEPKYLPNALRFLDWSEYPSKYFPPSFQQKSFDGLKFIKLRKSLKLIETLDFNKIPNLEKLDLEGCINLRSLHPSIGVHQKLTFLNLKDCKNLRSLPSKFEMECLEILILSGCSNLKRIPEFGENMKNVSKLYLDGTAITKLPTSIENLIGLVSLNVKDCKNLMSLPSTFFNMKWLKDLNLSGCSKLNLVTEKRVEEVDVSGTATGLTAYSSTLFQTLKTLALGGFKPRSPNRMGLLTTSLSGLCSLTRLNLSYCNLNAIPNDICRLFSLEYLCLSGNNFTCLPENIAHLSRLYGLEVENCTSLLSLPKPPLNIYYIEGMGCTSLETLPDLLPTNFPFGHSLRLANCSKLAENQGFIDNGLLFFAAIKSSLRCPRFDIPFYLYHYFYDIVIPGSEIPKWFTHQSIGREVSIQEPNSLLCNEWIGIAVCAVFCSHPHHQILKEASLSCWLIVNGKQMHSSPGTIEFVLLSDHTWLLYLLPQFYKEEEMKKSLCECDANGFSQIGIKIKSDLNDSLMVKKCGLRMVYKKDIEDLNFDNSTVAAVEGYKAKRSRDDYDGAGSSNYEPHPKRIERVTKFMGEGNSNCEESSENKECAEDSSEYEECAEELGD</sequence>
<dbReference type="Pfam" id="PF20160">
    <property type="entry name" value="C-JID"/>
    <property type="match status" value="1"/>
</dbReference>
<feature type="compositionally biased region" description="Basic and acidic residues" evidence="8">
    <location>
        <begin position="1151"/>
        <end position="1160"/>
    </location>
</feature>
<comment type="caution">
    <text evidence="11">The sequence shown here is derived from an EMBL/GenBank/DDBJ whole genome shotgun (WGS) entry which is preliminary data.</text>
</comment>
<dbReference type="InterPro" id="IPR058546">
    <property type="entry name" value="RPS4B/Roq1-like_LRR"/>
</dbReference>
<dbReference type="InterPro" id="IPR002182">
    <property type="entry name" value="NB-ARC"/>
</dbReference>
<dbReference type="PROSITE" id="PS50104">
    <property type="entry name" value="TIR"/>
    <property type="match status" value="1"/>
</dbReference>
<evidence type="ECO:0000256" key="3">
    <source>
        <dbReference type="ARBA" id="ARBA00022737"/>
    </source>
</evidence>
<dbReference type="InterPro" id="IPR044974">
    <property type="entry name" value="Disease_R_plants"/>
</dbReference>
<dbReference type="InterPro" id="IPR003591">
    <property type="entry name" value="Leu-rich_rpt_typical-subtyp"/>
</dbReference>